<name>A0A9N9S0T6_9DIPT</name>
<accession>A0A9N9S0T6</accession>
<evidence type="ECO:0000313" key="1">
    <source>
        <dbReference type="EMBL" id="CAG9807782.1"/>
    </source>
</evidence>
<reference evidence="1" key="2">
    <citation type="submission" date="2022-10" db="EMBL/GenBank/DDBJ databases">
        <authorList>
            <consortium name="ENA_rothamsted_submissions"/>
            <consortium name="culmorum"/>
            <person name="King R."/>
        </authorList>
    </citation>
    <scope>NUCLEOTIDE SEQUENCE</scope>
</reference>
<reference evidence="1" key="1">
    <citation type="submission" date="2022-01" db="EMBL/GenBank/DDBJ databases">
        <authorList>
            <person name="King R."/>
        </authorList>
    </citation>
    <scope>NUCLEOTIDE SEQUENCE</scope>
</reference>
<gene>
    <name evidence="1" type="ORF">CHIRRI_LOCUS10628</name>
</gene>
<evidence type="ECO:0000313" key="2">
    <source>
        <dbReference type="Proteomes" id="UP001153620"/>
    </source>
</evidence>
<protein>
    <submittedName>
        <fullName evidence="1">Uncharacterized protein</fullName>
    </submittedName>
</protein>
<dbReference type="AlphaFoldDB" id="A0A9N9S0T6"/>
<organism evidence="1 2">
    <name type="scientific">Chironomus riparius</name>
    <dbReference type="NCBI Taxonomy" id="315576"/>
    <lineage>
        <taxon>Eukaryota</taxon>
        <taxon>Metazoa</taxon>
        <taxon>Ecdysozoa</taxon>
        <taxon>Arthropoda</taxon>
        <taxon>Hexapoda</taxon>
        <taxon>Insecta</taxon>
        <taxon>Pterygota</taxon>
        <taxon>Neoptera</taxon>
        <taxon>Endopterygota</taxon>
        <taxon>Diptera</taxon>
        <taxon>Nematocera</taxon>
        <taxon>Chironomoidea</taxon>
        <taxon>Chironomidae</taxon>
        <taxon>Chironominae</taxon>
        <taxon>Chironomus</taxon>
    </lineage>
</organism>
<sequence>MMNLGTVDEILDKLKTVLIQDNYSSENLTTITIDWDEGGAVIIEYNSDKSTILIEKEYFESKNDFLQDLINSIKKFSLLNIHASIKVCDCQLSSERPLYETKSCDTFYAKVSEYTGLKKTMIFELLMPIFEAEIYFFVRPANLDESSSRLLITSGSFNSASVNSLYIEMINASEHFENVSFLGKIKNSDHQRLKKIVDVVVRNLLELTSQQNLSEDSFECMKIGLIDLTKGLIEEDQKYHKNPDDETFYDINTSDIMEIDFPLSHFYDPDIKGLKEGWDETVDDDRYINFSYDEEIMSTFLDCLLHDKNEKPIPIWDSKPQEPVVVEKLKRSKSEDDLQIVCVTSTSDSLGRNTGKWKLRQRNNGKVQHPATTRMSLGNYNSINRATTKVKSNLFNDEEVVKWEKSKGTEDMSKLMLSTSKDYKNLTACLDKDYKIPRKSYNGPSPRPSIHNSKDSKMLKQQAKPNMMHIFQNRVESIVPYDSPSGHRITGNSPESVSNFINVETIHVIDDDEDDNNNKHSTIDKALQKGPAKRRLLSISPKIFKNRRTDYKPYDSLFSSNANRNSTSRRKL</sequence>
<dbReference type="EMBL" id="OU895879">
    <property type="protein sequence ID" value="CAG9807782.1"/>
    <property type="molecule type" value="Genomic_DNA"/>
</dbReference>
<keyword evidence="2" id="KW-1185">Reference proteome</keyword>
<proteinExistence type="predicted"/>
<dbReference type="Proteomes" id="UP001153620">
    <property type="component" value="Chromosome 3"/>
</dbReference>